<dbReference type="Pfam" id="PF13807">
    <property type="entry name" value="GNVR"/>
    <property type="match status" value="1"/>
</dbReference>
<dbReference type="InterPro" id="IPR032807">
    <property type="entry name" value="GNVR"/>
</dbReference>
<dbReference type="Pfam" id="PF02706">
    <property type="entry name" value="Wzz"/>
    <property type="match status" value="1"/>
</dbReference>
<dbReference type="EMBL" id="CP021235">
    <property type="protein sequence ID" value="ARS34125.1"/>
    <property type="molecule type" value="Genomic_DNA"/>
</dbReference>
<evidence type="ECO:0000256" key="12">
    <source>
        <dbReference type="ARBA" id="ARBA00022989"/>
    </source>
</evidence>
<dbReference type="InterPro" id="IPR005702">
    <property type="entry name" value="Wzc-like_C"/>
</dbReference>
<dbReference type="InterPro" id="IPR027417">
    <property type="entry name" value="P-loop_NTPase"/>
</dbReference>
<keyword evidence="12 17" id="KW-1133">Transmembrane helix</keyword>
<keyword evidence="14" id="KW-0829">Tyrosine-protein kinase</keyword>
<gene>
    <name evidence="21" type="ORF">CA264_00970</name>
</gene>
<dbReference type="STRING" id="709015.GCA_000472485_04377"/>
<keyword evidence="13 17" id="KW-0472">Membrane</keyword>
<dbReference type="RefSeq" id="WP_025609544.1">
    <property type="nucleotide sequence ID" value="NZ_CP021235.1"/>
</dbReference>
<evidence type="ECO:0000256" key="8">
    <source>
        <dbReference type="ARBA" id="ARBA00022692"/>
    </source>
</evidence>
<dbReference type="KEGG" id="pact:CA264_00970"/>
<keyword evidence="22" id="KW-1185">Reference proteome</keyword>
<dbReference type="Pfam" id="PF13614">
    <property type="entry name" value="AAA_31"/>
    <property type="match status" value="1"/>
</dbReference>
<evidence type="ECO:0000256" key="4">
    <source>
        <dbReference type="ARBA" id="ARBA00011903"/>
    </source>
</evidence>
<dbReference type="AlphaFoldDB" id="A0A1X9YMM2"/>
<keyword evidence="6" id="KW-0997">Cell inner membrane</keyword>
<feature type="domain" description="Polysaccharide chain length determinant N-terminal" evidence="18">
    <location>
        <begin position="28"/>
        <end position="103"/>
    </location>
</feature>
<feature type="domain" description="AAA" evidence="19">
    <location>
        <begin position="569"/>
        <end position="691"/>
    </location>
</feature>
<dbReference type="EC" id="2.7.10.2" evidence="4"/>
<sequence length="774" mass="86504">MPNNINSSEESLFSSLAYKYLPFWPLFSILLALSVAGAWAYLHFLSVPVYEVTASLLIKDEQKGVNESKMTESIDAFTSNKTVENEINVIHSRALLAKVVNKLALYAPIYEEAKFNAVSAYTSSPIKIKLKDPDRAISHPKVYFTYNSKNKTVRVDGKNYPLDRWVQTRYGTLKFIPNGDQTTDASEPLYFAIVPPEQITNELLAKIRIQSSSKFSSVVNLYLNDPVPQRGEDILNKLIQSYRQKAIDDRNKLAANTLDFVEDRIQQVVSELQTLESEVVQFKSTQGGVNLSEQGKLFLENVRDNDRKISEINTQLAVLDKVERYVVSRNSSASFVPSTLGISDPVLSQLLEQLYNSETQYQKLSGTTAENNPILVSVSNEIESIRPRILENIRNQRVNLVASRSTLSSTNNQYSSALGSIPEKERQLMELSRQQDIKNNAYSFLLQKREETVLSYAPTTEESQVIDMAGTSSLPVSPKPLYIYLMAIIGACTAGLAVVAGKEMLNSKLLFRSEITQYTTAPIVAELAYKKPAEANMLTAPTEASVIEQFRQLRTTLGLYGRTFTKRKILVTSSIPGEGKSYVSTNLALSLASSGKKVALVDFDLRNPNSSVQLDLYKQRGIIEFLRGEATAEEITVASKFGNLSVLPAGYDIGDHTELLLNGKLEDLFSYLENSFDYLIIDTPPVDLVSDAYLLSEYCDITILVMRHDYTPKTVVKRLLTDNKLQALHNATIVFNGVKPRGFAKGRYGYGYGYGYESKYNDKTYRSRSAAVNV</sequence>
<evidence type="ECO:0000313" key="22">
    <source>
        <dbReference type="Proteomes" id="UP000266292"/>
    </source>
</evidence>
<feature type="transmembrane region" description="Helical" evidence="17">
    <location>
        <begin position="21"/>
        <end position="42"/>
    </location>
</feature>
<reference evidence="22" key="1">
    <citation type="submission" date="2017-05" db="EMBL/GenBank/DDBJ databases">
        <authorList>
            <person name="Ray J."/>
            <person name="Price M."/>
            <person name="Deutschbauer A."/>
        </authorList>
    </citation>
    <scope>NUCLEOTIDE SEQUENCE [LARGE SCALE GENOMIC DNA]</scope>
    <source>
        <strain evidence="22">DSM 19842</strain>
    </source>
</reference>
<evidence type="ECO:0000256" key="11">
    <source>
        <dbReference type="ARBA" id="ARBA00022840"/>
    </source>
</evidence>
<evidence type="ECO:0000259" key="19">
    <source>
        <dbReference type="Pfam" id="PF13614"/>
    </source>
</evidence>
<keyword evidence="11" id="KW-0067">ATP-binding</keyword>
<evidence type="ECO:0000256" key="1">
    <source>
        <dbReference type="ARBA" id="ARBA00004429"/>
    </source>
</evidence>
<feature type="domain" description="Tyrosine-protein kinase G-rich" evidence="20">
    <location>
        <begin position="425"/>
        <end position="504"/>
    </location>
</feature>
<evidence type="ECO:0000256" key="6">
    <source>
        <dbReference type="ARBA" id="ARBA00022519"/>
    </source>
</evidence>
<dbReference type="GO" id="GO:0005886">
    <property type="term" value="C:plasma membrane"/>
    <property type="evidence" value="ECO:0007669"/>
    <property type="project" value="UniProtKB-SubCell"/>
</dbReference>
<dbReference type="Gene3D" id="3.40.50.300">
    <property type="entry name" value="P-loop containing nucleotide triphosphate hydrolases"/>
    <property type="match status" value="1"/>
</dbReference>
<evidence type="ECO:0000256" key="10">
    <source>
        <dbReference type="ARBA" id="ARBA00022777"/>
    </source>
</evidence>
<dbReference type="PANTHER" id="PTHR32309:SF13">
    <property type="entry name" value="FERRIC ENTEROBACTIN TRANSPORT PROTEIN FEPE"/>
    <property type="match status" value="1"/>
</dbReference>
<evidence type="ECO:0000256" key="14">
    <source>
        <dbReference type="ARBA" id="ARBA00023137"/>
    </source>
</evidence>
<protein>
    <recommendedName>
        <fullName evidence="4">non-specific protein-tyrosine kinase</fullName>
        <ecNumber evidence="4">2.7.10.2</ecNumber>
    </recommendedName>
</protein>
<dbReference type="OrthoDB" id="9794577at2"/>
<name>A0A1X9YMM2_9BACT</name>
<evidence type="ECO:0000256" key="13">
    <source>
        <dbReference type="ARBA" id="ARBA00023136"/>
    </source>
</evidence>
<comment type="subcellular location">
    <subcellularLocation>
        <location evidence="1">Cell inner membrane</location>
        <topology evidence="1">Multi-pass membrane protein</topology>
    </subcellularLocation>
</comment>
<evidence type="ECO:0000256" key="3">
    <source>
        <dbReference type="ARBA" id="ARBA00008883"/>
    </source>
</evidence>
<comment type="catalytic activity">
    <reaction evidence="15">
        <text>L-tyrosyl-[protein] + ATP = O-phospho-L-tyrosyl-[protein] + ADP + H(+)</text>
        <dbReference type="Rhea" id="RHEA:10596"/>
        <dbReference type="Rhea" id="RHEA-COMP:10136"/>
        <dbReference type="Rhea" id="RHEA-COMP:20101"/>
        <dbReference type="ChEBI" id="CHEBI:15378"/>
        <dbReference type="ChEBI" id="CHEBI:30616"/>
        <dbReference type="ChEBI" id="CHEBI:46858"/>
        <dbReference type="ChEBI" id="CHEBI:61978"/>
        <dbReference type="ChEBI" id="CHEBI:456216"/>
        <dbReference type="EC" id="2.7.10.2"/>
    </reaction>
</comment>
<accession>A0A1X9YMM2</accession>
<evidence type="ECO:0000256" key="16">
    <source>
        <dbReference type="SAM" id="Coils"/>
    </source>
</evidence>
<evidence type="ECO:0000256" key="5">
    <source>
        <dbReference type="ARBA" id="ARBA00022475"/>
    </source>
</evidence>
<dbReference type="NCBIfam" id="TIGR01007">
    <property type="entry name" value="eps_fam"/>
    <property type="match status" value="1"/>
</dbReference>
<evidence type="ECO:0000259" key="20">
    <source>
        <dbReference type="Pfam" id="PF13807"/>
    </source>
</evidence>
<dbReference type="InterPro" id="IPR025669">
    <property type="entry name" value="AAA_dom"/>
</dbReference>
<evidence type="ECO:0000259" key="18">
    <source>
        <dbReference type="Pfam" id="PF02706"/>
    </source>
</evidence>
<proteinExistence type="inferred from homology"/>
<keyword evidence="7" id="KW-0808">Transferase</keyword>
<organism evidence="21 22">
    <name type="scientific">Pontibacter actiniarum</name>
    <dbReference type="NCBI Taxonomy" id="323450"/>
    <lineage>
        <taxon>Bacteria</taxon>
        <taxon>Pseudomonadati</taxon>
        <taxon>Bacteroidota</taxon>
        <taxon>Cytophagia</taxon>
        <taxon>Cytophagales</taxon>
        <taxon>Hymenobacteraceae</taxon>
        <taxon>Pontibacter</taxon>
    </lineage>
</organism>
<feature type="coiled-coil region" evidence="16">
    <location>
        <begin position="258"/>
        <end position="285"/>
    </location>
</feature>
<comment type="similarity">
    <text evidence="2">Belongs to the CpsD/CapB family.</text>
</comment>
<dbReference type="Proteomes" id="UP000266292">
    <property type="component" value="Chromosome"/>
</dbReference>
<dbReference type="PANTHER" id="PTHR32309">
    <property type="entry name" value="TYROSINE-PROTEIN KINASE"/>
    <property type="match status" value="1"/>
</dbReference>
<comment type="similarity">
    <text evidence="3">Belongs to the etk/wzc family.</text>
</comment>
<evidence type="ECO:0000256" key="7">
    <source>
        <dbReference type="ARBA" id="ARBA00022679"/>
    </source>
</evidence>
<evidence type="ECO:0000256" key="9">
    <source>
        <dbReference type="ARBA" id="ARBA00022741"/>
    </source>
</evidence>
<dbReference type="InterPro" id="IPR050445">
    <property type="entry name" value="Bact_polysacc_biosynth/exp"/>
</dbReference>
<evidence type="ECO:0000256" key="15">
    <source>
        <dbReference type="ARBA" id="ARBA00051245"/>
    </source>
</evidence>
<keyword evidence="9" id="KW-0547">Nucleotide-binding</keyword>
<keyword evidence="5" id="KW-1003">Cell membrane</keyword>
<evidence type="ECO:0000313" key="21">
    <source>
        <dbReference type="EMBL" id="ARS34125.1"/>
    </source>
</evidence>
<dbReference type="GO" id="GO:0004715">
    <property type="term" value="F:non-membrane spanning protein tyrosine kinase activity"/>
    <property type="evidence" value="ECO:0007669"/>
    <property type="project" value="UniProtKB-EC"/>
</dbReference>
<dbReference type="CDD" id="cd05387">
    <property type="entry name" value="BY-kinase"/>
    <property type="match status" value="1"/>
</dbReference>
<dbReference type="InterPro" id="IPR003856">
    <property type="entry name" value="LPS_length_determ_N"/>
</dbReference>
<evidence type="ECO:0000256" key="17">
    <source>
        <dbReference type="SAM" id="Phobius"/>
    </source>
</evidence>
<dbReference type="GO" id="GO:0005524">
    <property type="term" value="F:ATP binding"/>
    <property type="evidence" value="ECO:0007669"/>
    <property type="project" value="UniProtKB-KW"/>
</dbReference>
<evidence type="ECO:0000256" key="2">
    <source>
        <dbReference type="ARBA" id="ARBA00007316"/>
    </source>
</evidence>
<keyword evidence="8 17" id="KW-0812">Transmembrane</keyword>
<keyword evidence="16" id="KW-0175">Coiled coil</keyword>
<keyword evidence="10" id="KW-0418">Kinase</keyword>
<dbReference type="SUPFAM" id="SSF52540">
    <property type="entry name" value="P-loop containing nucleoside triphosphate hydrolases"/>
    <property type="match status" value="1"/>
</dbReference>